<sequence length="102" mass="10972">MARLLINAVVAIAAIQYAACDADETKDYCPADCPSDYCPKTEPKSESCPTPNPCPKPQCKCRINNRRAENGKCIPTRDCPGKGDQTTSTSTTSNPVTDCSKE</sequence>
<dbReference type="Proteomes" id="UP001064048">
    <property type="component" value="Chromosome 12"/>
</dbReference>
<keyword evidence="2" id="KW-1185">Reference proteome</keyword>
<name>A0ACC0JWD2_CHOFU</name>
<comment type="caution">
    <text evidence="1">The sequence shown here is derived from an EMBL/GenBank/DDBJ whole genome shotgun (WGS) entry which is preliminary data.</text>
</comment>
<evidence type="ECO:0000313" key="1">
    <source>
        <dbReference type="EMBL" id="KAI8428510.1"/>
    </source>
</evidence>
<reference evidence="1 2" key="1">
    <citation type="journal article" date="2022" name="Genome Biol. Evol.">
        <title>The Spruce Budworm Genome: Reconstructing the Evolutionary History of Antifreeze Proteins.</title>
        <authorList>
            <person name="Beliveau C."/>
            <person name="Gagne P."/>
            <person name="Picq S."/>
            <person name="Vernygora O."/>
            <person name="Keeling C.I."/>
            <person name="Pinkney K."/>
            <person name="Doucet D."/>
            <person name="Wen F."/>
            <person name="Johnston J.S."/>
            <person name="Maaroufi H."/>
            <person name="Boyle B."/>
            <person name="Laroche J."/>
            <person name="Dewar K."/>
            <person name="Juretic N."/>
            <person name="Blackburn G."/>
            <person name="Nisole A."/>
            <person name="Brunet B."/>
            <person name="Brandao M."/>
            <person name="Lumley L."/>
            <person name="Duan J."/>
            <person name="Quan G."/>
            <person name="Lucarotti C.J."/>
            <person name="Roe A.D."/>
            <person name="Sperling F.A.H."/>
            <person name="Levesque R.C."/>
            <person name="Cusson M."/>
        </authorList>
    </citation>
    <scope>NUCLEOTIDE SEQUENCE [LARGE SCALE GENOMIC DNA]</scope>
    <source>
        <strain evidence="1">Glfc:IPQL:Cfum</strain>
    </source>
</reference>
<protein>
    <submittedName>
        <fullName evidence="1">Uncharacterized protein</fullName>
    </submittedName>
</protein>
<organism evidence="1 2">
    <name type="scientific">Choristoneura fumiferana</name>
    <name type="common">Spruce budworm moth</name>
    <name type="synonym">Archips fumiferana</name>
    <dbReference type="NCBI Taxonomy" id="7141"/>
    <lineage>
        <taxon>Eukaryota</taxon>
        <taxon>Metazoa</taxon>
        <taxon>Ecdysozoa</taxon>
        <taxon>Arthropoda</taxon>
        <taxon>Hexapoda</taxon>
        <taxon>Insecta</taxon>
        <taxon>Pterygota</taxon>
        <taxon>Neoptera</taxon>
        <taxon>Endopterygota</taxon>
        <taxon>Lepidoptera</taxon>
        <taxon>Glossata</taxon>
        <taxon>Ditrysia</taxon>
        <taxon>Tortricoidea</taxon>
        <taxon>Tortricidae</taxon>
        <taxon>Tortricinae</taxon>
        <taxon>Choristoneura</taxon>
    </lineage>
</organism>
<gene>
    <name evidence="1" type="ORF">MSG28_007295</name>
</gene>
<proteinExistence type="predicted"/>
<dbReference type="EMBL" id="CM046112">
    <property type="protein sequence ID" value="KAI8428510.1"/>
    <property type="molecule type" value="Genomic_DNA"/>
</dbReference>
<evidence type="ECO:0000313" key="2">
    <source>
        <dbReference type="Proteomes" id="UP001064048"/>
    </source>
</evidence>
<accession>A0ACC0JWD2</accession>